<sequence length="78" mass="8467">MQARTMTPTRPGWPHSWRRRALATTALMSASLLAHTALAQATWTGAVSSDFDTAGNWSEGVVPDSTSLSFVRPRARPL</sequence>
<gene>
    <name evidence="2" type="ORF">LX76_01181</name>
</gene>
<evidence type="ECO:0000313" key="3">
    <source>
        <dbReference type="Proteomes" id="UP000249538"/>
    </source>
</evidence>
<dbReference type="EMBL" id="QKZS01000003">
    <property type="protein sequence ID" value="PZX56152.1"/>
    <property type="molecule type" value="Genomic_DNA"/>
</dbReference>
<dbReference type="Proteomes" id="UP000249538">
    <property type="component" value="Unassembled WGS sequence"/>
</dbReference>
<protein>
    <submittedName>
        <fullName evidence="2">Uncharacterized protein</fullName>
    </submittedName>
</protein>
<organism evidence="2 3">
    <name type="scientific">Cereibacter changlensis</name>
    <dbReference type="NCBI Taxonomy" id="402884"/>
    <lineage>
        <taxon>Bacteria</taxon>
        <taxon>Pseudomonadati</taxon>
        <taxon>Pseudomonadota</taxon>
        <taxon>Alphaproteobacteria</taxon>
        <taxon>Rhodobacterales</taxon>
        <taxon>Paracoccaceae</taxon>
        <taxon>Cereibacter</taxon>
    </lineage>
</organism>
<dbReference type="RefSeq" id="WP_170139579.1">
    <property type="nucleotide sequence ID" value="NZ_QKZS01000003.1"/>
</dbReference>
<evidence type="ECO:0000256" key="1">
    <source>
        <dbReference type="SAM" id="SignalP"/>
    </source>
</evidence>
<accession>A0A2W7SZ80</accession>
<dbReference type="AlphaFoldDB" id="A0A2W7SZ80"/>
<proteinExistence type="predicted"/>
<keyword evidence="1" id="KW-0732">Signal</keyword>
<name>A0A2W7SZ80_9RHOB</name>
<feature type="chain" id="PRO_5015979210" evidence="1">
    <location>
        <begin position="40"/>
        <end position="78"/>
    </location>
</feature>
<comment type="caution">
    <text evidence="2">The sequence shown here is derived from an EMBL/GenBank/DDBJ whole genome shotgun (WGS) entry which is preliminary data.</text>
</comment>
<feature type="signal peptide" evidence="1">
    <location>
        <begin position="1"/>
        <end position="39"/>
    </location>
</feature>
<reference evidence="2 3" key="1">
    <citation type="submission" date="2018-06" db="EMBL/GenBank/DDBJ databases">
        <title>Genomic Encyclopedia of Archaeal and Bacterial Type Strains, Phase II (KMG-II): from individual species to whole genera.</title>
        <authorList>
            <person name="Goeker M."/>
        </authorList>
    </citation>
    <scope>NUCLEOTIDE SEQUENCE [LARGE SCALE GENOMIC DNA]</scope>
    <source>
        <strain evidence="2 3">DSM 18774</strain>
    </source>
</reference>
<evidence type="ECO:0000313" key="2">
    <source>
        <dbReference type="EMBL" id="PZX56152.1"/>
    </source>
</evidence>